<reference evidence="11 12" key="1">
    <citation type="submission" date="2016-12" db="EMBL/GenBank/DDBJ databases">
        <title>Complete genome sequence of Microbacterium aurum KACC 15219.</title>
        <authorList>
            <person name="Jung Y."/>
            <person name="Shin J.-H."/>
            <person name="Lee Y.-J."/>
            <person name="Yi H."/>
            <person name="Bahn Y.-S."/>
            <person name="Kim J.F."/>
            <person name="Lee D.-W."/>
        </authorList>
    </citation>
    <scope>NUCLEOTIDE SEQUENCE [LARGE SCALE GENOMIC DNA]</scope>
    <source>
        <strain evidence="11 12">KACC 15219</strain>
    </source>
</reference>
<dbReference type="GO" id="GO:0000103">
    <property type="term" value="P:sulfate assimilation"/>
    <property type="evidence" value="ECO:0007669"/>
    <property type="project" value="TreeGrafter"/>
</dbReference>
<evidence type="ECO:0000256" key="1">
    <source>
        <dbReference type="ARBA" id="ARBA00004141"/>
    </source>
</evidence>
<gene>
    <name evidence="11" type="ORF">BOH66_00445</name>
</gene>
<dbReference type="Pfam" id="PF07264">
    <property type="entry name" value="EI24"/>
    <property type="match status" value="1"/>
</dbReference>
<dbReference type="EMBL" id="CP018762">
    <property type="protein sequence ID" value="APZ32939.1"/>
    <property type="molecule type" value="Genomic_DNA"/>
</dbReference>
<feature type="transmembrane region" description="Helical" evidence="10">
    <location>
        <begin position="136"/>
        <end position="156"/>
    </location>
</feature>
<feature type="transmembrane region" description="Helical" evidence="10">
    <location>
        <begin position="203"/>
        <end position="228"/>
    </location>
</feature>
<evidence type="ECO:0000313" key="11">
    <source>
        <dbReference type="EMBL" id="APZ32939.1"/>
    </source>
</evidence>
<evidence type="ECO:0000256" key="5">
    <source>
        <dbReference type="ARBA" id="ARBA00022605"/>
    </source>
</evidence>
<keyword evidence="5" id="KW-0028">Amino-acid biosynthesis</keyword>
<accession>A0A1P8U499</accession>
<keyword evidence="8" id="KW-0764">Sulfate transport</keyword>
<dbReference type="PANTHER" id="PTHR37468:SF1">
    <property type="entry name" value="SULFATE TRANSPORTER CYSZ"/>
    <property type="match status" value="1"/>
</dbReference>
<keyword evidence="6 10" id="KW-0812">Transmembrane</keyword>
<dbReference type="GO" id="GO:0019344">
    <property type="term" value="P:cysteine biosynthetic process"/>
    <property type="evidence" value="ECO:0007669"/>
    <property type="project" value="TreeGrafter"/>
</dbReference>
<feature type="transmembrane region" description="Helical" evidence="10">
    <location>
        <begin position="70"/>
        <end position="99"/>
    </location>
</feature>
<organism evidence="11 12">
    <name type="scientific">Microbacterium aurum</name>
    <dbReference type="NCBI Taxonomy" id="36805"/>
    <lineage>
        <taxon>Bacteria</taxon>
        <taxon>Bacillati</taxon>
        <taxon>Actinomycetota</taxon>
        <taxon>Actinomycetes</taxon>
        <taxon>Micrococcales</taxon>
        <taxon>Microbacteriaceae</taxon>
        <taxon>Microbacterium</taxon>
    </lineage>
</organism>
<evidence type="ECO:0000256" key="8">
    <source>
        <dbReference type="ARBA" id="ARBA00023032"/>
    </source>
</evidence>
<keyword evidence="12" id="KW-1185">Reference proteome</keyword>
<dbReference type="KEGG" id="maur:BOH66_00445"/>
<keyword evidence="4" id="KW-0997">Cell inner membrane</keyword>
<proteinExistence type="predicted"/>
<dbReference type="InterPro" id="IPR059112">
    <property type="entry name" value="CysZ/EI24"/>
</dbReference>
<dbReference type="AlphaFoldDB" id="A0A1P8U499"/>
<dbReference type="InterPro" id="IPR050480">
    <property type="entry name" value="CysZ-like"/>
</dbReference>
<comment type="subcellular location">
    <subcellularLocation>
        <location evidence="1">Membrane</location>
        <topology evidence="1">Multi-pass membrane protein</topology>
    </subcellularLocation>
</comment>
<keyword evidence="9 10" id="KW-0472">Membrane</keyword>
<keyword evidence="3" id="KW-1003">Cell membrane</keyword>
<evidence type="ECO:0000256" key="3">
    <source>
        <dbReference type="ARBA" id="ARBA00022475"/>
    </source>
</evidence>
<evidence type="ECO:0000256" key="10">
    <source>
        <dbReference type="SAM" id="Phobius"/>
    </source>
</evidence>
<name>A0A1P8U499_9MICO</name>
<protein>
    <recommendedName>
        <fullName evidence="13">CysZ protein</fullName>
    </recommendedName>
</protein>
<evidence type="ECO:0008006" key="13">
    <source>
        <dbReference type="Google" id="ProtNLM"/>
    </source>
</evidence>
<evidence type="ECO:0000256" key="4">
    <source>
        <dbReference type="ARBA" id="ARBA00022519"/>
    </source>
</evidence>
<evidence type="ECO:0000256" key="7">
    <source>
        <dbReference type="ARBA" id="ARBA00022989"/>
    </source>
</evidence>
<evidence type="ECO:0000256" key="2">
    <source>
        <dbReference type="ARBA" id="ARBA00022448"/>
    </source>
</evidence>
<keyword evidence="7 10" id="KW-1133">Transmembrane helix</keyword>
<feature type="transmembrane region" description="Helical" evidence="10">
    <location>
        <begin position="24"/>
        <end position="50"/>
    </location>
</feature>
<sequence>MREFFGGVGMLGRGFAYWRRRPSLMLLGLVPAVIVALVLLGGLIALASVLPRLTEVLTPFADGWPTLWATVIRITVGTATVGAALVLVAISFTALTLFVGEPFYARIWRAVESDGGTGAINAPYGFWRSLGDAVSLIARGAVIALLALVLGFLPLVGGLVSTVVGVTLTGWIVADELTSRAFTARGLTGPERRALRRAHRARVLGFGVATQLCFLVPLGAVVAMPAAVAGSTLLARSLLDDAPQPTGLTTAPHAQNAAGSVES</sequence>
<dbReference type="STRING" id="36805.BOH66_00445"/>
<dbReference type="GO" id="GO:0009675">
    <property type="term" value="F:high-affinity sulfate:proton symporter activity"/>
    <property type="evidence" value="ECO:0007669"/>
    <property type="project" value="TreeGrafter"/>
</dbReference>
<evidence type="ECO:0000313" key="12">
    <source>
        <dbReference type="Proteomes" id="UP000187185"/>
    </source>
</evidence>
<dbReference type="RefSeq" id="WP_076688302.1">
    <property type="nucleotide sequence ID" value="NZ_CP018762.1"/>
</dbReference>
<evidence type="ECO:0000256" key="9">
    <source>
        <dbReference type="ARBA" id="ARBA00023136"/>
    </source>
</evidence>
<evidence type="ECO:0000256" key="6">
    <source>
        <dbReference type="ARBA" id="ARBA00022692"/>
    </source>
</evidence>
<dbReference type="Proteomes" id="UP000187185">
    <property type="component" value="Chromosome"/>
</dbReference>
<dbReference type="PANTHER" id="PTHR37468">
    <property type="entry name" value="SULFATE TRANSPORTER CYSZ"/>
    <property type="match status" value="1"/>
</dbReference>
<keyword evidence="2" id="KW-0813">Transport</keyword>
<dbReference type="GO" id="GO:0005886">
    <property type="term" value="C:plasma membrane"/>
    <property type="evidence" value="ECO:0007669"/>
    <property type="project" value="TreeGrafter"/>
</dbReference>